<dbReference type="SUPFAM" id="SSF55486">
    <property type="entry name" value="Metalloproteases ('zincins'), catalytic domain"/>
    <property type="match status" value="1"/>
</dbReference>
<feature type="glycosylation site" description="N-linked (GlcNAc...) asparagine" evidence="11">
    <location>
        <position position="165"/>
    </location>
</feature>
<feature type="disulfide bond" evidence="10 13">
    <location>
        <begin position="365"/>
        <end position="383"/>
    </location>
</feature>
<dbReference type="PANTHER" id="PTHR10514:SF45">
    <property type="entry name" value="ANGIOTENSIN-CONVERTING ENZYME"/>
    <property type="match status" value="1"/>
</dbReference>
<feature type="signal peptide" evidence="15">
    <location>
        <begin position="1"/>
        <end position="19"/>
    </location>
</feature>
<comment type="similarity">
    <text evidence="1 13 14">Belongs to the peptidase M2 family.</text>
</comment>
<evidence type="ECO:0000256" key="8">
    <source>
        <dbReference type="PIRSR" id="PIRSR601548-2"/>
    </source>
</evidence>
<organism evidence="16 17">
    <name type="scientific">Polypedilum vanderplanki</name>
    <name type="common">Sleeping chironomid midge</name>
    <dbReference type="NCBI Taxonomy" id="319348"/>
    <lineage>
        <taxon>Eukaryota</taxon>
        <taxon>Metazoa</taxon>
        <taxon>Ecdysozoa</taxon>
        <taxon>Arthropoda</taxon>
        <taxon>Hexapoda</taxon>
        <taxon>Insecta</taxon>
        <taxon>Pterygota</taxon>
        <taxon>Neoptera</taxon>
        <taxon>Endopterygota</taxon>
        <taxon>Diptera</taxon>
        <taxon>Nematocera</taxon>
        <taxon>Chironomoidea</taxon>
        <taxon>Chironomidae</taxon>
        <taxon>Chironominae</taxon>
        <taxon>Polypedilum</taxon>
        <taxon>Polypedilum</taxon>
    </lineage>
</organism>
<keyword evidence="9 14" id="KW-0862">Zinc</keyword>
<dbReference type="CDD" id="cd06461">
    <property type="entry name" value="M2_ACE"/>
    <property type="match status" value="1"/>
</dbReference>
<feature type="disulfide bond" evidence="10">
    <location>
        <begin position="151"/>
        <end position="173"/>
    </location>
</feature>
<keyword evidence="9 14" id="KW-0479">Metal-binding</keyword>
<comment type="cofactor">
    <cofactor evidence="14">
        <name>Zn(2+)</name>
        <dbReference type="ChEBI" id="CHEBI:29105"/>
    </cofactor>
    <text evidence="14">Binds 1 zinc ion per subunit.</text>
</comment>
<feature type="binding site" evidence="9">
    <location>
        <position position="396"/>
    </location>
    <ligand>
        <name>Zn(2+)</name>
        <dbReference type="ChEBI" id="CHEBI:29105"/>
        <label>1</label>
        <note>catalytic</note>
    </ligand>
</feature>
<feature type="active site" description="Proton acceptor 2" evidence="7">
    <location>
        <position position="397"/>
    </location>
</feature>
<reference evidence="16" key="1">
    <citation type="submission" date="2021-03" db="EMBL/GenBank/DDBJ databases">
        <title>Chromosome level genome of the anhydrobiotic midge Polypedilum vanderplanki.</title>
        <authorList>
            <person name="Yoshida Y."/>
            <person name="Kikawada T."/>
            <person name="Gusev O."/>
        </authorList>
    </citation>
    <scope>NUCLEOTIDE SEQUENCE</scope>
    <source>
        <strain evidence="16">NIAS01</strain>
        <tissue evidence="16">Whole body or cell culture</tissue>
    </source>
</reference>
<dbReference type="PROSITE" id="PS52011">
    <property type="entry name" value="PEPTIDASE_M2"/>
    <property type="match status" value="1"/>
</dbReference>
<feature type="chain" id="PRO_5039906579" description="Angiotensin-converting enzyme" evidence="15">
    <location>
        <begin position="20"/>
        <end position="687"/>
    </location>
</feature>
<dbReference type="Proteomes" id="UP001107558">
    <property type="component" value="Chromosome 1"/>
</dbReference>
<accession>A0A9J6CMW0</accession>
<feature type="binding site" evidence="9">
    <location>
        <position position="400"/>
    </location>
    <ligand>
        <name>Zn(2+)</name>
        <dbReference type="ChEBI" id="CHEBI:29105"/>
        <label>1</label>
        <note>catalytic</note>
    </ligand>
</feature>
<evidence type="ECO:0000256" key="4">
    <source>
        <dbReference type="ARBA" id="ARBA00023180"/>
    </source>
</evidence>
<keyword evidence="14" id="KW-0645">Protease</keyword>
<dbReference type="GO" id="GO:0006508">
    <property type="term" value="P:proteolysis"/>
    <property type="evidence" value="ECO:0007669"/>
    <property type="project" value="UniProtKB-KW"/>
</dbReference>
<dbReference type="GO" id="GO:0046872">
    <property type="term" value="F:metal ion binding"/>
    <property type="evidence" value="ECO:0007669"/>
    <property type="project" value="UniProtKB-KW"/>
</dbReference>
<dbReference type="EC" id="3.4.-.-" evidence="14"/>
<feature type="active site" description="Proton acceptor 1" evidence="5">
    <location>
        <position position="397"/>
    </location>
</feature>
<dbReference type="OrthoDB" id="10029630at2759"/>
<evidence type="ECO:0000256" key="12">
    <source>
        <dbReference type="PIRSR" id="PIRSR601548-8"/>
    </source>
</evidence>
<feature type="binding site" evidence="8">
    <location>
        <position position="240"/>
    </location>
    <ligand>
        <name>chloride</name>
        <dbReference type="ChEBI" id="CHEBI:17996"/>
        <label>1</label>
    </ligand>
</feature>
<evidence type="ECO:0000256" key="15">
    <source>
        <dbReference type="SAM" id="SignalP"/>
    </source>
</evidence>
<feature type="glycosylation site" description="N-linked (GlcNAc...) asparagine" evidence="6">
    <location>
        <position position="71"/>
    </location>
</feature>
<dbReference type="PANTHER" id="PTHR10514">
    <property type="entry name" value="ANGIOTENSIN-CONVERTING ENZYME"/>
    <property type="match status" value="1"/>
</dbReference>
<evidence type="ECO:0000256" key="2">
    <source>
        <dbReference type="ARBA" id="ARBA00022729"/>
    </source>
</evidence>
<evidence type="ECO:0000256" key="10">
    <source>
        <dbReference type="PIRSR" id="PIRSR601548-4"/>
    </source>
</evidence>
<evidence type="ECO:0000256" key="3">
    <source>
        <dbReference type="ARBA" id="ARBA00023157"/>
    </source>
</evidence>
<evidence type="ECO:0000256" key="1">
    <source>
        <dbReference type="ARBA" id="ARBA00008139"/>
    </source>
</evidence>
<dbReference type="EMBL" id="JADBJN010000001">
    <property type="protein sequence ID" value="KAG5683301.1"/>
    <property type="molecule type" value="Genomic_DNA"/>
</dbReference>
<dbReference type="GO" id="GO:0008237">
    <property type="term" value="F:metallopeptidase activity"/>
    <property type="evidence" value="ECO:0007669"/>
    <property type="project" value="UniProtKB-KW"/>
</dbReference>
<feature type="active site" description="Proton donor 1" evidence="5">
    <location>
        <position position="528"/>
    </location>
</feature>
<proteinExistence type="inferred from homology"/>
<name>A0A9J6CMW0_POLVA</name>
<dbReference type="Pfam" id="PF01401">
    <property type="entry name" value="Peptidase_M2"/>
    <property type="match status" value="1"/>
</dbReference>
<dbReference type="GO" id="GO:0008241">
    <property type="term" value="F:peptidyl-dipeptidase activity"/>
    <property type="evidence" value="ECO:0007669"/>
    <property type="project" value="InterPro"/>
</dbReference>
<comment type="caution">
    <text evidence="16">The sequence shown here is derived from an EMBL/GenBank/DDBJ whole genome shotgun (WGS) entry which is preliminary data.</text>
</comment>
<keyword evidence="14" id="KW-0378">Hydrolase</keyword>
<keyword evidence="4 6" id="KW-0325">Glycoprotein</keyword>
<dbReference type="GO" id="GO:0004180">
    <property type="term" value="F:carboxypeptidase activity"/>
    <property type="evidence" value="ECO:0007669"/>
    <property type="project" value="UniProtKB-KW"/>
</dbReference>
<dbReference type="PRINTS" id="PR00791">
    <property type="entry name" value="PEPDIPTASEA"/>
</dbReference>
<dbReference type="AlphaFoldDB" id="A0A9J6CMW0"/>
<evidence type="ECO:0000256" key="5">
    <source>
        <dbReference type="PIRSR" id="PIRSR601548-1"/>
    </source>
</evidence>
<evidence type="ECO:0000313" key="17">
    <source>
        <dbReference type="Proteomes" id="UP001107558"/>
    </source>
</evidence>
<keyword evidence="14" id="KW-0482">Metalloprotease</keyword>
<evidence type="ECO:0000313" key="16">
    <source>
        <dbReference type="EMBL" id="KAG5683301.1"/>
    </source>
</evidence>
<keyword evidence="3 10" id="KW-1015">Disulfide bond</keyword>
<evidence type="ECO:0000256" key="14">
    <source>
        <dbReference type="RuleBase" id="RU361144"/>
    </source>
</evidence>
<feature type="binding site" evidence="12">
    <location>
        <position position="400"/>
    </location>
    <ligand>
        <name>Zn(2+)</name>
        <dbReference type="ChEBI" id="CHEBI:29105"/>
        <label>2</label>
        <note>catalytic</note>
    </ligand>
</feature>
<feature type="binding site" evidence="12">
    <location>
        <position position="424"/>
    </location>
    <ligand>
        <name>Zn(2+)</name>
        <dbReference type="ChEBI" id="CHEBI:29105"/>
        <label>2</label>
        <note>catalytic</note>
    </ligand>
</feature>
<feature type="disulfide bond" evidence="10">
    <location>
        <begin position="553"/>
        <end position="565"/>
    </location>
</feature>
<evidence type="ECO:0000256" key="13">
    <source>
        <dbReference type="PROSITE-ProRule" id="PRU01355"/>
    </source>
</evidence>
<evidence type="ECO:0000256" key="6">
    <source>
        <dbReference type="PIRSR" id="PIRSR601548-10"/>
    </source>
</evidence>
<feature type="binding site" evidence="12">
    <location>
        <position position="396"/>
    </location>
    <ligand>
        <name>Zn(2+)</name>
        <dbReference type="ChEBI" id="CHEBI:29105"/>
        <label>2</label>
        <note>catalytic</note>
    </ligand>
</feature>
<dbReference type="GO" id="GO:0005886">
    <property type="term" value="C:plasma membrane"/>
    <property type="evidence" value="ECO:0007669"/>
    <property type="project" value="TreeGrafter"/>
</dbReference>
<evidence type="ECO:0000256" key="7">
    <source>
        <dbReference type="PIRSR" id="PIRSR601548-11"/>
    </source>
</evidence>
<keyword evidence="17" id="KW-1185">Reference proteome</keyword>
<evidence type="ECO:0000256" key="9">
    <source>
        <dbReference type="PIRSR" id="PIRSR601548-3"/>
    </source>
</evidence>
<keyword evidence="14" id="KW-0121">Carboxypeptidase</keyword>
<dbReference type="InterPro" id="IPR001548">
    <property type="entry name" value="Peptidase_M2"/>
</dbReference>
<comment type="caution">
    <text evidence="13">Lacks conserved residue(s) required for the propagation of feature annotation.</text>
</comment>
<gene>
    <name evidence="16" type="ORF">PVAND_012588</name>
</gene>
<protein>
    <recommendedName>
        <fullName evidence="14">Angiotensin-converting enzyme</fullName>
        <ecNumber evidence="14">3.4.-.-</ecNumber>
    </recommendedName>
</protein>
<keyword evidence="2 15" id="KW-0732">Signal</keyword>
<feature type="active site" description="Proton donor 2" evidence="7">
    <location>
        <position position="528"/>
    </location>
</feature>
<feature type="binding site" evidence="9">
    <location>
        <position position="424"/>
    </location>
    <ligand>
        <name>Zn(2+)</name>
        <dbReference type="ChEBI" id="CHEBI:29105"/>
        <label>1</label>
        <note>catalytic</note>
    </ligand>
</feature>
<sequence length="687" mass="79595">MSVFVKVYSSLLFITIIESALSTAQFSTDLLYKESANDNLGDVIQFLREYDREAADTCNRVALSEWKYATNATDFNRRRMKEQQNLAAKFECISWRRATKFDTSRILEANLRRQLGKILQQGKCGLGDEKHLEITHVINMMKDNYNQVRICPFHGQTNLHSDGHNVTSFHAYCDLRLEPDITSIIEQSRNEKELLYVWNEFHEKIGPPVRNTFMRYVDLANQAAIQHGFRDAGEQMREQYEDPDFFFTVQDLWTQIQPLYKQLFTFVRRGLFMRYGEGVLRPDGPIPAHILGNMWGQNWRNIIDLIMPHTEMPDITGEMMKQGYTATKIFQVAEEFFTSLGLPPMSPEFWRNSIIQKPNDVYTQCSASAWDFCNLLDFRIKQCTQISLEDFINSHHEMTHIHYYMQYTTQPFIYRESPNPAFHEAAAHAIALNIGGPVHLQKVGLLSTHITASNGNSMINIEYLLNVALDKLPFMAFSLTVEKWRWYVFEKGPVGMNARWWDLRLRFQGIIPPNKRMSQHFDAGAKYHVISDQDYIKYFVATILQFQIYAELCAASNHVGPLHTCDFYRSREAGRLLSDFMQRGASLSSSQLIKLITRGKTSRLSAEPLLDFFRPLEAWLEQQNRDERVIGWSSNMDDIQLFQNLAMGYNTAYSSSSSSLFISFLACTTAIIKVLQLHIYTENFNLS</sequence>
<evidence type="ECO:0000256" key="11">
    <source>
        <dbReference type="PIRSR" id="PIRSR601548-5"/>
    </source>
</evidence>